<name>A0ABX8BPJ5_9ACTN</name>
<protein>
    <recommendedName>
        <fullName evidence="3">Minor tail protein</fullName>
    </recommendedName>
</protein>
<evidence type="ECO:0000313" key="2">
    <source>
        <dbReference type="Proteomes" id="UP000676079"/>
    </source>
</evidence>
<sequence length="418" mass="46189">MPSYRYQFCDLLTDQHITDLALSGVRYGRRIVQPGPFSARVPITNRTTAQQVARILPPREDDISTGPGRTICHVWRNGQLWGSYIIWRGRVSSDDRGRITAELSGESLESWFHRVQIDSTQTYVQQDQLFIAREIVRRKQAQTSGGALQLGIIGGGPATSGVLRDRTYSGHDLATVGERLEQLSEVIGGPEWYVRTYPNASGARVREFYVAPLLGNTARTHVFAQPGNVLSWSHSVDATGTGTHYTARGDAADGNGYRSVFQVFSQDHRSAGWAQLEETRDYPTVTSGSTLGDYAAWWAAHRAGAQHSLQVDVRLGESPTLTPDRLGERARLTLVNDWWPLDANGAPTFDEIRRVIGMEIAAPDRGQPERVTLLLEGPREGGDTSPRGAPMYARDLADQLDARTRQITRPVLSSTAPI</sequence>
<keyword evidence="2" id="KW-1185">Reference proteome</keyword>
<proteinExistence type="predicted"/>
<dbReference type="RefSeq" id="WP_220564183.1">
    <property type="nucleotide sequence ID" value="NZ_CP074133.1"/>
</dbReference>
<dbReference type="EMBL" id="CP074133">
    <property type="protein sequence ID" value="QUX22972.1"/>
    <property type="molecule type" value="Genomic_DNA"/>
</dbReference>
<organism evidence="1 2">
    <name type="scientific">Nocardiopsis changdeensis</name>
    <dbReference type="NCBI Taxonomy" id="2831969"/>
    <lineage>
        <taxon>Bacteria</taxon>
        <taxon>Bacillati</taxon>
        <taxon>Actinomycetota</taxon>
        <taxon>Actinomycetes</taxon>
        <taxon>Streptosporangiales</taxon>
        <taxon>Nocardiopsidaceae</taxon>
        <taxon>Nocardiopsis</taxon>
    </lineage>
</organism>
<gene>
    <name evidence="1" type="ORF">KGD84_00745</name>
</gene>
<reference evidence="1 2" key="1">
    <citation type="submission" date="2021-05" db="EMBL/GenBank/DDBJ databases">
        <title>Direct Submission.</title>
        <authorList>
            <person name="Li K."/>
            <person name="Gao J."/>
        </authorList>
    </citation>
    <scope>NUCLEOTIDE SEQUENCE [LARGE SCALE GENOMIC DNA]</scope>
    <source>
        <strain evidence="1 2">Mg02</strain>
    </source>
</reference>
<evidence type="ECO:0000313" key="1">
    <source>
        <dbReference type="EMBL" id="QUX22972.1"/>
    </source>
</evidence>
<dbReference type="Proteomes" id="UP000676079">
    <property type="component" value="Chromosome"/>
</dbReference>
<accession>A0ABX8BPJ5</accession>
<evidence type="ECO:0008006" key="3">
    <source>
        <dbReference type="Google" id="ProtNLM"/>
    </source>
</evidence>